<feature type="region of interest" description="Disordered" evidence="1">
    <location>
        <begin position="577"/>
        <end position="759"/>
    </location>
</feature>
<feature type="compositionally biased region" description="Polar residues" evidence="1">
    <location>
        <begin position="92"/>
        <end position="102"/>
    </location>
</feature>
<feature type="region of interest" description="Disordered" evidence="1">
    <location>
        <begin position="884"/>
        <end position="927"/>
    </location>
</feature>
<feature type="compositionally biased region" description="Polar residues" evidence="1">
    <location>
        <begin position="1"/>
        <end position="10"/>
    </location>
</feature>
<feature type="compositionally biased region" description="Polar residues" evidence="1">
    <location>
        <begin position="661"/>
        <end position="672"/>
    </location>
</feature>
<comment type="caution">
    <text evidence="2">The sequence shown here is derived from an EMBL/GenBank/DDBJ whole genome shotgun (WGS) entry which is preliminary data.</text>
</comment>
<evidence type="ECO:0000313" key="3">
    <source>
        <dbReference type="Proteomes" id="UP000318571"/>
    </source>
</evidence>
<dbReference type="OrthoDB" id="2328924at2759"/>
<dbReference type="Proteomes" id="UP000318571">
    <property type="component" value="Chromosome 11"/>
</dbReference>
<feature type="region of interest" description="Disordered" evidence="1">
    <location>
        <begin position="1"/>
        <end position="111"/>
    </location>
</feature>
<feature type="compositionally biased region" description="Polar residues" evidence="1">
    <location>
        <begin position="219"/>
        <end position="228"/>
    </location>
</feature>
<organism evidence="2 3">
    <name type="scientific">Tigriopus californicus</name>
    <name type="common">Marine copepod</name>
    <dbReference type="NCBI Taxonomy" id="6832"/>
    <lineage>
        <taxon>Eukaryota</taxon>
        <taxon>Metazoa</taxon>
        <taxon>Ecdysozoa</taxon>
        <taxon>Arthropoda</taxon>
        <taxon>Crustacea</taxon>
        <taxon>Multicrustacea</taxon>
        <taxon>Hexanauplia</taxon>
        <taxon>Copepoda</taxon>
        <taxon>Harpacticoida</taxon>
        <taxon>Harpacticidae</taxon>
        <taxon>Tigriopus</taxon>
    </lineage>
</organism>
<evidence type="ECO:0000313" key="2">
    <source>
        <dbReference type="EMBL" id="TRY78411.1"/>
    </source>
</evidence>
<protein>
    <submittedName>
        <fullName evidence="2">Uncharacterized protein</fullName>
    </submittedName>
</protein>
<name>A0A553PL48_TIGCA</name>
<gene>
    <name evidence="2" type="ORF">TCAL_07841</name>
</gene>
<feature type="compositionally biased region" description="Low complexity" evidence="1">
    <location>
        <begin position="732"/>
        <end position="746"/>
    </location>
</feature>
<feature type="compositionally biased region" description="Polar residues" evidence="1">
    <location>
        <begin position="640"/>
        <end position="654"/>
    </location>
</feature>
<feature type="region of interest" description="Disordered" evidence="1">
    <location>
        <begin position="440"/>
        <end position="476"/>
    </location>
</feature>
<dbReference type="EMBL" id="VCGU01000003">
    <property type="protein sequence ID" value="TRY78411.1"/>
    <property type="molecule type" value="Genomic_DNA"/>
</dbReference>
<proteinExistence type="predicted"/>
<dbReference type="AlphaFoldDB" id="A0A553PL48"/>
<feature type="compositionally biased region" description="Polar residues" evidence="1">
    <location>
        <begin position="440"/>
        <end position="449"/>
    </location>
</feature>
<sequence length="927" mass="98710">MPILSGQGSDRQQHDDSFKVMSSSTATSRDDGGGGGQGGGGNGLAKSGPQSPPNPRQLLSRLAQAEAAVRLQQQQQQTPPKLSSLGEPSSPFPLSQLASSPLGSPGRDHILLNGKRVSSSMTTMSSCSATSALAAAISSTKTSSITSQDGVLVGAHLKTVSTKISSSISSHVVVKEEEDRGSPSSLVSPSLTIDERSDKENEEDRQKGSSRQDGDNNKKVQNNNTSSYAPGGGRLKFYKDGRCLLELSHRSNGDQSEMWAPVTKKVFWPPTSASVGGSNPPSSLPPTTTTPIPSSTLVKSENGSALSDTTSTVDAASIPSPWHTSAAMLHRAKSDPLRLDLAKLPGDVRRDLSFVMKPPPAVHSIMRKFKHLRKKHRRPYQPIVIGNLLMKMETQAVISRVKRRPYEMDRIKQASRLESFVSKINSLPKKKPIFQIQSWDGTKLDNNPRPTHPPSKRMNTNTHVGNGPNLISTHPTTGVTRVKSELCPVTETCTAATMPLPSQTGGGSRNSGPNKMKAEQHRGSLGKVPHMSPYLPGSQKMMPITAIPARIKSEVGPQSIISSSHVMPDMHRIKMEISGNPGSGLLNRSLPNMSVSHSMSPGLDPREPSFISPRKRLLHHSFDVGKNGSSPAKKHRLSTDSRGSAGSSDGTSSPHVPIRNACQSPRASSGSPFNLPALAASPPRAPVGKSNSFSIDSIMNKGDQENRLVRPRPIPASPARVSDIKRDMDMESNSSRSPTPASSVMSGMRASPVRTRSPPNVQLSTYAARSGAEVPYIDPYVAHLAGVAADPRLGLNHANSNLRVPYSLGSMMNPLFHQQMLANNAVSSLAASQLAAVSGLWTPPVVTSSVANLGMGNPTSQASPLPSHLISTPKTMHGSMMGGDRVLGSGNSWSTPQYRGAPRVATPERPIDVSSTDDVPLDLCTKR</sequence>
<feature type="region of interest" description="Disordered" evidence="1">
    <location>
        <begin position="496"/>
        <end position="529"/>
    </location>
</feature>
<feature type="compositionally biased region" description="Polar residues" evidence="1">
    <location>
        <begin position="589"/>
        <end position="599"/>
    </location>
</feature>
<feature type="compositionally biased region" description="Low complexity" evidence="1">
    <location>
        <begin position="278"/>
        <end position="291"/>
    </location>
</feature>
<keyword evidence="3" id="KW-1185">Reference proteome</keyword>
<evidence type="ECO:0000256" key="1">
    <source>
        <dbReference type="SAM" id="MobiDB-lite"/>
    </source>
</evidence>
<dbReference type="OMA" id="MTEPPRI"/>
<feature type="compositionally biased region" description="Polar residues" evidence="1">
    <location>
        <begin position="182"/>
        <end position="191"/>
    </location>
</feature>
<feature type="region of interest" description="Disordered" evidence="1">
    <location>
        <begin position="168"/>
        <end position="233"/>
    </location>
</feature>
<accession>A0A553PL48</accession>
<reference evidence="2 3" key="1">
    <citation type="journal article" date="2018" name="Nat. Ecol. Evol.">
        <title>Genomic signatures of mitonuclear coevolution across populations of Tigriopus californicus.</title>
        <authorList>
            <person name="Barreto F.S."/>
            <person name="Watson E.T."/>
            <person name="Lima T.G."/>
            <person name="Willett C.S."/>
            <person name="Edmands S."/>
            <person name="Li W."/>
            <person name="Burton R.S."/>
        </authorList>
    </citation>
    <scope>NUCLEOTIDE SEQUENCE [LARGE SCALE GENOMIC DNA]</scope>
    <source>
        <strain evidence="2 3">San Diego</strain>
    </source>
</reference>
<feature type="compositionally biased region" description="Gly residues" evidence="1">
    <location>
        <begin position="33"/>
        <end position="43"/>
    </location>
</feature>
<feature type="compositionally biased region" description="Polar residues" evidence="1">
    <location>
        <begin position="457"/>
        <end position="476"/>
    </location>
</feature>
<feature type="region of interest" description="Disordered" evidence="1">
    <location>
        <begin position="271"/>
        <end position="291"/>
    </location>
</feature>
<feature type="compositionally biased region" description="Basic and acidic residues" evidence="1">
    <location>
        <begin position="193"/>
        <end position="218"/>
    </location>
</feature>
<dbReference type="STRING" id="6832.A0A553PL48"/>